<dbReference type="Proteomes" id="UP001396334">
    <property type="component" value="Unassembled WGS sequence"/>
</dbReference>
<comment type="caution">
    <text evidence="1">The sequence shown here is derived from an EMBL/GenBank/DDBJ whole genome shotgun (WGS) entry which is preliminary data.</text>
</comment>
<keyword evidence="2" id="KW-1185">Reference proteome</keyword>
<organism evidence="1 2">
    <name type="scientific">Hibiscus sabdariffa</name>
    <name type="common">roselle</name>
    <dbReference type="NCBI Taxonomy" id="183260"/>
    <lineage>
        <taxon>Eukaryota</taxon>
        <taxon>Viridiplantae</taxon>
        <taxon>Streptophyta</taxon>
        <taxon>Embryophyta</taxon>
        <taxon>Tracheophyta</taxon>
        <taxon>Spermatophyta</taxon>
        <taxon>Magnoliopsida</taxon>
        <taxon>eudicotyledons</taxon>
        <taxon>Gunneridae</taxon>
        <taxon>Pentapetalae</taxon>
        <taxon>rosids</taxon>
        <taxon>malvids</taxon>
        <taxon>Malvales</taxon>
        <taxon>Malvaceae</taxon>
        <taxon>Malvoideae</taxon>
        <taxon>Hibiscus</taxon>
    </lineage>
</organism>
<accession>A0ABR2QMP2</accession>
<dbReference type="EMBL" id="JBBPBN010000035">
    <property type="protein sequence ID" value="KAK9001761.1"/>
    <property type="molecule type" value="Genomic_DNA"/>
</dbReference>
<sequence>MLDLSRLAMLFHVSAHEHVDFSNLWNFDILCRFVVVKKHLFGMHGWLSRAPLVQGSAAGSRAFHTMVQGNRKCCGPQVALKPAIPNVSRRSIRWFLSLGADISKVVKRLLIQ</sequence>
<reference evidence="1 2" key="1">
    <citation type="journal article" date="2024" name="G3 (Bethesda)">
        <title>Genome assembly of Hibiscus sabdariffa L. provides insights into metabolisms of medicinal natural products.</title>
        <authorList>
            <person name="Kim T."/>
        </authorList>
    </citation>
    <scope>NUCLEOTIDE SEQUENCE [LARGE SCALE GENOMIC DNA]</scope>
    <source>
        <strain evidence="1">TK-2024</strain>
        <tissue evidence="1">Old leaves</tissue>
    </source>
</reference>
<gene>
    <name evidence="1" type="ORF">V6N11_024459</name>
</gene>
<proteinExistence type="predicted"/>
<name>A0ABR2QMP2_9ROSI</name>
<protein>
    <submittedName>
        <fullName evidence="1">Uncharacterized protein</fullName>
    </submittedName>
</protein>
<evidence type="ECO:0000313" key="2">
    <source>
        <dbReference type="Proteomes" id="UP001396334"/>
    </source>
</evidence>
<evidence type="ECO:0000313" key="1">
    <source>
        <dbReference type="EMBL" id="KAK9001761.1"/>
    </source>
</evidence>